<keyword evidence="3" id="KW-1185">Reference proteome</keyword>
<gene>
    <name evidence="2" type="ORF">F5X68DRAFT_38971</name>
</gene>
<protein>
    <submittedName>
        <fullName evidence="2">Uncharacterized protein</fullName>
    </submittedName>
</protein>
<organism evidence="2 3">
    <name type="scientific">Plectosphaerella plurivora</name>
    <dbReference type="NCBI Taxonomy" id="936078"/>
    <lineage>
        <taxon>Eukaryota</taxon>
        <taxon>Fungi</taxon>
        <taxon>Dikarya</taxon>
        <taxon>Ascomycota</taxon>
        <taxon>Pezizomycotina</taxon>
        <taxon>Sordariomycetes</taxon>
        <taxon>Hypocreomycetidae</taxon>
        <taxon>Glomerellales</taxon>
        <taxon>Plectosphaerellaceae</taxon>
        <taxon>Plectosphaerella</taxon>
    </lineage>
</organism>
<proteinExistence type="predicted"/>
<evidence type="ECO:0000313" key="3">
    <source>
        <dbReference type="Proteomes" id="UP000770015"/>
    </source>
</evidence>
<evidence type="ECO:0000313" key="2">
    <source>
        <dbReference type="EMBL" id="KAH6676121.1"/>
    </source>
</evidence>
<reference evidence="2" key="1">
    <citation type="journal article" date="2021" name="Nat. Commun.">
        <title>Genetic determinants of endophytism in the Arabidopsis root mycobiome.</title>
        <authorList>
            <person name="Mesny F."/>
            <person name="Miyauchi S."/>
            <person name="Thiergart T."/>
            <person name="Pickel B."/>
            <person name="Atanasova L."/>
            <person name="Karlsson M."/>
            <person name="Huettel B."/>
            <person name="Barry K.W."/>
            <person name="Haridas S."/>
            <person name="Chen C."/>
            <person name="Bauer D."/>
            <person name="Andreopoulos W."/>
            <person name="Pangilinan J."/>
            <person name="LaButti K."/>
            <person name="Riley R."/>
            <person name="Lipzen A."/>
            <person name="Clum A."/>
            <person name="Drula E."/>
            <person name="Henrissat B."/>
            <person name="Kohler A."/>
            <person name="Grigoriev I.V."/>
            <person name="Martin F.M."/>
            <person name="Hacquard S."/>
        </authorList>
    </citation>
    <scope>NUCLEOTIDE SEQUENCE</scope>
    <source>
        <strain evidence="2">MPI-SDFR-AT-0117</strain>
    </source>
</reference>
<dbReference type="EMBL" id="JAGSXJ010000024">
    <property type="protein sequence ID" value="KAH6676121.1"/>
    <property type="molecule type" value="Genomic_DNA"/>
</dbReference>
<comment type="caution">
    <text evidence="2">The sequence shown here is derived from an EMBL/GenBank/DDBJ whole genome shotgun (WGS) entry which is preliminary data.</text>
</comment>
<dbReference type="AlphaFoldDB" id="A0A9P8V557"/>
<accession>A0A9P8V557</accession>
<dbReference type="Proteomes" id="UP000770015">
    <property type="component" value="Unassembled WGS sequence"/>
</dbReference>
<name>A0A9P8V557_9PEZI</name>
<feature type="region of interest" description="Disordered" evidence="1">
    <location>
        <begin position="265"/>
        <end position="288"/>
    </location>
</feature>
<sequence length="288" mass="31577">MRGCEVCHSNRSVVSFQRLAAFRDSPLVWGASRADNRDASDRHHKQLHHPGHLGPPHTLVDHGHRCHSTRAAFWSSPGPCLDVVEMCLHLHGVWPGALALRREHCLTVLRTPSFCRTLRHIPRRLPSWACRDDSAIFMDVFCSRGTPSFPMLSGVSWRGYKNQSLLAVQHIQRASSDRCAAGTWLLLGSPGIMVLAKSTVYQLVHGRCASSDSSGRGGDWRHPSQGGDPSRVGVKVLCLSRRVSGVQPGLSLCPKRKYRHMKWTGPGGGSPGCHRSSNGVMAAPRRGG</sequence>
<evidence type="ECO:0000256" key="1">
    <source>
        <dbReference type="SAM" id="MobiDB-lite"/>
    </source>
</evidence>